<feature type="transmembrane region" description="Helical" evidence="6">
    <location>
        <begin position="551"/>
        <end position="574"/>
    </location>
</feature>
<dbReference type="EMBL" id="CP036275">
    <property type="protein sequence ID" value="QDU40079.1"/>
    <property type="molecule type" value="Genomic_DNA"/>
</dbReference>
<feature type="domain" description="O-antigen ligase-related" evidence="7">
    <location>
        <begin position="310"/>
        <end position="462"/>
    </location>
</feature>
<evidence type="ECO:0000313" key="8">
    <source>
        <dbReference type="EMBL" id="QDU40079.1"/>
    </source>
</evidence>
<evidence type="ECO:0000256" key="3">
    <source>
        <dbReference type="ARBA" id="ARBA00022989"/>
    </source>
</evidence>
<dbReference type="Pfam" id="PF04932">
    <property type="entry name" value="Wzy_C"/>
    <property type="match status" value="1"/>
</dbReference>
<feature type="transmembrane region" description="Helical" evidence="6">
    <location>
        <begin position="507"/>
        <end position="530"/>
    </location>
</feature>
<proteinExistence type="predicted"/>
<dbReference type="InterPro" id="IPR007016">
    <property type="entry name" value="O-antigen_ligase-rel_domated"/>
</dbReference>
<feature type="transmembrane region" description="Helical" evidence="6">
    <location>
        <begin position="176"/>
        <end position="194"/>
    </location>
</feature>
<feature type="transmembrane region" description="Helical" evidence="6">
    <location>
        <begin position="354"/>
        <end position="375"/>
    </location>
</feature>
<comment type="subcellular location">
    <subcellularLocation>
        <location evidence="1">Membrane</location>
        <topology evidence="1">Multi-pass membrane protein</topology>
    </subcellularLocation>
</comment>
<organism evidence="8 9">
    <name type="scientific">Maioricimonas rarisocia</name>
    <dbReference type="NCBI Taxonomy" id="2528026"/>
    <lineage>
        <taxon>Bacteria</taxon>
        <taxon>Pseudomonadati</taxon>
        <taxon>Planctomycetota</taxon>
        <taxon>Planctomycetia</taxon>
        <taxon>Planctomycetales</taxon>
        <taxon>Planctomycetaceae</taxon>
        <taxon>Maioricimonas</taxon>
    </lineage>
</organism>
<evidence type="ECO:0000256" key="2">
    <source>
        <dbReference type="ARBA" id="ARBA00022692"/>
    </source>
</evidence>
<keyword evidence="3 6" id="KW-1133">Transmembrane helix</keyword>
<evidence type="ECO:0000259" key="7">
    <source>
        <dbReference type="Pfam" id="PF04932"/>
    </source>
</evidence>
<accession>A0A517ZC99</accession>
<feature type="transmembrane region" description="Helical" evidence="6">
    <location>
        <begin position="447"/>
        <end position="471"/>
    </location>
</feature>
<dbReference type="GO" id="GO:0016874">
    <property type="term" value="F:ligase activity"/>
    <property type="evidence" value="ECO:0007669"/>
    <property type="project" value="UniProtKB-KW"/>
</dbReference>
<dbReference type="RefSeq" id="WP_197443675.1">
    <property type="nucleotide sequence ID" value="NZ_CP036275.1"/>
</dbReference>
<keyword evidence="4 6" id="KW-0472">Membrane</keyword>
<feature type="transmembrane region" description="Helical" evidence="6">
    <location>
        <begin position="115"/>
        <end position="133"/>
    </location>
</feature>
<dbReference type="InterPro" id="IPR051533">
    <property type="entry name" value="WaaL-like"/>
</dbReference>
<feature type="transmembrane region" description="Helical" evidence="6">
    <location>
        <begin position="483"/>
        <end position="501"/>
    </location>
</feature>
<evidence type="ECO:0000256" key="1">
    <source>
        <dbReference type="ARBA" id="ARBA00004141"/>
    </source>
</evidence>
<feature type="transmembrane region" description="Helical" evidence="6">
    <location>
        <begin position="83"/>
        <end position="103"/>
    </location>
</feature>
<evidence type="ECO:0000256" key="4">
    <source>
        <dbReference type="ARBA" id="ARBA00023136"/>
    </source>
</evidence>
<dbReference type="AlphaFoldDB" id="A0A517ZC99"/>
<evidence type="ECO:0000256" key="6">
    <source>
        <dbReference type="SAM" id="Phobius"/>
    </source>
</evidence>
<dbReference type="SUPFAM" id="SSF48452">
    <property type="entry name" value="TPR-like"/>
    <property type="match status" value="1"/>
</dbReference>
<dbReference type="GO" id="GO:0016020">
    <property type="term" value="C:membrane"/>
    <property type="evidence" value="ECO:0007669"/>
    <property type="project" value="UniProtKB-SubCell"/>
</dbReference>
<keyword evidence="8" id="KW-0436">Ligase</keyword>
<feature type="transmembrane region" description="Helical" evidence="6">
    <location>
        <begin position="58"/>
        <end position="77"/>
    </location>
</feature>
<sequence length="947" mass="104119">MFGRFEAGTSQWSSGRAKSRRRGFSAASTGSADTHAQAPPLPPRMTQALECEYALQRILLRLVDASLAAAIVVIPMLMGGRLAFGQVAFTVVGFSAAILWCLLQLSRQNATWHRSLADPLLLVAIGLGVLQVIQLPPALLNSISPELQSMLPLWQEGVAAKQFGTWTTLSVVPAESLSTLIPVIAGILLFWTFCQRIHGLADVERLLTWCLWSSILMAGFGLLQFVASNGRFFWFFDYPHTDTWSEAKGAFSNPNHFGMFLAMGMPLACWKLFISSSAKKEASRESGGWGDGGDRWEQLHWWCVAGGVPLLVAGLLLSQSRSAAAVAGAAVVFQVILFWKFGAIDRRSLTRAGLMIVVVGLSVVASLGVMGQRLVQSTDANLRELASLDVDKMDASNARRKIWGANLQGIGDFPLVGTGLGSHREVYYRYLDQTEGQSEYSHAENGYLQVALESGLIGLAIVVGLILILLDASRRLLFANAPAQARIVAVTVTAGLLANLLQSIVDFVWYVPGCMVVVVVFAAGLIRLAKMARAPDTAAISTLVAHPPVRFLLRGAWGGATVFLFGATLAGAGYKWSEVEAEPYWFEYIRLVNGSTAAQADPEDLVADSRILLHQRIVNLLKAARANPRAHRIQLRAASAWRKLFELGQEHSGAGMTLDDIEAAVVASAFESVDEMNQWLDRPGVIGENRRFLEASMRQVERSLRLCPLQARGYVALAELGWLRGDSDDLKQAMLDQAIAARPYDARVRLAVGKNAWLQGTPEEAIDHWRVAFRNDREVRQMLIRALSGAVPASFFLENFDIDAEVLVELRGAYDPQAHPESYVQLSRGLAEALLTLAREGRDGKAVEYYGRAHRCLVEIDEVEQATAVLQEAVAEHPYEFDLRRRFGMWCLAQQDFEQAAKHLTWCLNRRPNDPQLQQQAELATRSSLQSEVIHRAAAGREYGGYR</sequence>
<dbReference type="Proteomes" id="UP000320496">
    <property type="component" value="Chromosome"/>
</dbReference>
<gene>
    <name evidence="8" type="ORF">Mal4_44330</name>
</gene>
<reference evidence="8 9" key="1">
    <citation type="submission" date="2019-02" db="EMBL/GenBank/DDBJ databases">
        <title>Deep-cultivation of Planctomycetes and their phenomic and genomic characterization uncovers novel biology.</title>
        <authorList>
            <person name="Wiegand S."/>
            <person name="Jogler M."/>
            <person name="Boedeker C."/>
            <person name="Pinto D."/>
            <person name="Vollmers J."/>
            <person name="Rivas-Marin E."/>
            <person name="Kohn T."/>
            <person name="Peeters S.H."/>
            <person name="Heuer A."/>
            <person name="Rast P."/>
            <person name="Oberbeckmann S."/>
            <person name="Bunk B."/>
            <person name="Jeske O."/>
            <person name="Meyerdierks A."/>
            <person name="Storesund J.E."/>
            <person name="Kallscheuer N."/>
            <person name="Luecker S."/>
            <person name="Lage O.M."/>
            <person name="Pohl T."/>
            <person name="Merkel B.J."/>
            <person name="Hornburger P."/>
            <person name="Mueller R.-W."/>
            <person name="Bruemmer F."/>
            <person name="Labrenz M."/>
            <person name="Spormann A.M."/>
            <person name="Op den Camp H."/>
            <person name="Overmann J."/>
            <person name="Amann R."/>
            <person name="Jetten M.S.M."/>
            <person name="Mascher T."/>
            <person name="Medema M.H."/>
            <person name="Devos D.P."/>
            <person name="Kaster A.-K."/>
            <person name="Ovreas L."/>
            <person name="Rohde M."/>
            <person name="Galperin M.Y."/>
            <person name="Jogler C."/>
        </authorList>
    </citation>
    <scope>NUCLEOTIDE SEQUENCE [LARGE SCALE GENOMIC DNA]</scope>
    <source>
        <strain evidence="8 9">Mal4</strain>
    </source>
</reference>
<feature type="region of interest" description="Disordered" evidence="5">
    <location>
        <begin position="1"/>
        <end position="41"/>
    </location>
</feature>
<feature type="transmembrane region" description="Helical" evidence="6">
    <location>
        <begin position="323"/>
        <end position="342"/>
    </location>
</feature>
<evidence type="ECO:0000313" key="9">
    <source>
        <dbReference type="Proteomes" id="UP000320496"/>
    </source>
</evidence>
<dbReference type="KEGG" id="mri:Mal4_44330"/>
<feature type="transmembrane region" description="Helical" evidence="6">
    <location>
        <begin position="257"/>
        <end position="278"/>
    </location>
</feature>
<dbReference type="InterPro" id="IPR011990">
    <property type="entry name" value="TPR-like_helical_dom_sf"/>
</dbReference>
<evidence type="ECO:0000256" key="5">
    <source>
        <dbReference type="SAM" id="MobiDB-lite"/>
    </source>
</evidence>
<name>A0A517ZC99_9PLAN</name>
<feature type="transmembrane region" description="Helical" evidence="6">
    <location>
        <begin position="206"/>
        <end position="227"/>
    </location>
</feature>
<keyword evidence="2 6" id="KW-0812">Transmembrane</keyword>
<dbReference type="PANTHER" id="PTHR37422:SF13">
    <property type="entry name" value="LIPOPOLYSACCHARIDE BIOSYNTHESIS PROTEIN PA4999-RELATED"/>
    <property type="match status" value="1"/>
</dbReference>
<dbReference type="PANTHER" id="PTHR37422">
    <property type="entry name" value="TEICHURONIC ACID BIOSYNTHESIS PROTEIN TUAE"/>
    <property type="match status" value="1"/>
</dbReference>
<feature type="transmembrane region" description="Helical" evidence="6">
    <location>
        <begin position="299"/>
        <end position="317"/>
    </location>
</feature>
<protein>
    <submittedName>
        <fullName evidence="8">O-Antigen ligase</fullName>
    </submittedName>
</protein>
<keyword evidence="9" id="KW-1185">Reference proteome</keyword>
<dbReference type="Gene3D" id="1.25.40.10">
    <property type="entry name" value="Tetratricopeptide repeat domain"/>
    <property type="match status" value="2"/>
</dbReference>